<proteinExistence type="predicted"/>
<name>A0ABV5ANI8_9BACL</name>
<comment type="caution">
    <text evidence="1">The sequence shown here is derived from an EMBL/GenBank/DDBJ whole genome shotgun (WGS) entry which is preliminary data.</text>
</comment>
<gene>
    <name evidence="1" type="ORF">KKP3000_002666</name>
</gene>
<dbReference type="RefSeq" id="WP_275473464.1">
    <property type="nucleotide sequence ID" value="NZ_CP162940.1"/>
</dbReference>
<dbReference type="Proteomes" id="UP001579974">
    <property type="component" value="Unassembled WGS sequence"/>
</dbReference>
<evidence type="ECO:0000313" key="2">
    <source>
        <dbReference type="Proteomes" id="UP001579974"/>
    </source>
</evidence>
<accession>A0ABV5ANI8</accession>
<evidence type="ECO:0000313" key="1">
    <source>
        <dbReference type="EMBL" id="MFB5193067.1"/>
    </source>
</evidence>
<dbReference type="EMBL" id="JBDXSU010000037">
    <property type="protein sequence ID" value="MFB5193067.1"/>
    <property type="molecule type" value="Genomic_DNA"/>
</dbReference>
<keyword evidence="2" id="KW-1185">Reference proteome</keyword>
<organism evidence="1 2">
    <name type="scientific">Alicyclobacillus fastidiosus</name>
    <dbReference type="NCBI Taxonomy" id="392011"/>
    <lineage>
        <taxon>Bacteria</taxon>
        <taxon>Bacillati</taxon>
        <taxon>Bacillota</taxon>
        <taxon>Bacilli</taxon>
        <taxon>Bacillales</taxon>
        <taxon>Alicyclobacillaceae</taxon>
        <taxon>Alicyclobacillus</taxon>
    </lineage>
</organism>
<reference evidence="1 2" key="1">
    <citation type="journal article" date="2024" name="Int. J. Mol. Sci.">
        <title>Exploration of Alicyclobacillus spp. Genome in Search of Antibiotic Resistance.</title>
        <authorList>
            <person name="Bucka-Kolendo J."/>
            <person name="Kiousi D.E."/>
            <person name="Dekowska A."/>
            <person name="Mikolajczuk-Szczyrba A."/>
            <person name="Karadedos D.M."/>
            <person name="Michael P."/>
            <person name="Galanis A."/>
            <person name="Sokolowska B."/>
        </authorList>
    </citation>
    <scope>NUCLEOTIDE SEQUENCE [LARGE SCALE GENOMIC DNA]</scope>
    <source>
        <strain evidence="1 2">KKP 3000</strain>
    </source>
</reference>
<protein>
    <submittedName>
        <fullName evidence="1">Uncharacterized protein</fullName>
    </submittedName>
</protein>
<sequence length="83" mass="9296">MSHPLETVKIGIDDPNCRGVTSSNGLVRYDANDHVVEVPRMEADKLLKCGHGAVTSYRKSWSMGISIQELEERARKRREGAEN</sequence>